<feature type="compositionally biased region" description="Polar residues" evidence="1">
    <location>
        <begin position="81"/>
        <end position="97"/>
    </location>
</feature>
<comment type="caution">
    <text evidence="2">The sequence shown here is derived from an EMBL/GenBank/DDBJ whole genome shotgun (WGS) entry which is preliminary data.</text>
</comment>
<gene>
    <name evidence="2" type="ORF">BGZ65_003169</name>
</gene>
<dbReference type="PANTHER" id="PTHR34776">
    <property type="entry name" value="F17F16.3 PROTEIN"/>
    <property type="match status" value="1"/>
</dbReference>
<sequence length="269" mass="30638">MNHMHTNAKLEQLPKAEQARRSRLKSIAAVTRSAHGDRSPSPKAETEEKVKKDDDDHIKTEEIEKIGKRYMLSSPDGAVNTPATEDQVSQLDPSSRSLSHDGMPCHHLLTTKVPVGLSEGNQVSNLGICRWGFSRSAKTRGERTQESARLIGEARYDIILQHGHSHLVYQLEVPREPSCPRRVQHLERETVCVQVKNPKIQTPGTQQEKFRGIRKDWVRFTALDTIEFLDIRHVEIVLFCREQEAMEAQEAEIEEEEKGDHVMHCLNSE</sequence>
<proteinExistence type="predicted"/>
<evidence type="ECO:0000256" key="1">
    <source>
        <dbReference type="SAM" id="MobiDB-lite"/>
    </source>
</evidence>
<evidence type="ECO:0000313" key="2">
    <source>
        <dbReference type="EMBL" id="KAG0006825.1"/>
    </source>
</evidence>
<accession>A0A9P6SVQ7</accession>
<organism evidence="2 3">
    <name type="scientific">Modicella reniformis</name>
    <dbReference type="NCBI Taxonomy" id="1440133"/>
    <lineage>
        <taxon>Eukaryota</taxon>
        <taxon>Fungi</taxon>
        <taxon>Fungi incertae sedis</taxon>
        <taxon>Mucoromycota</taxon>
        <taxon>Mortierellomycotina</taxon>
        <taxon>Mortierellomycetes</taxon>
        <taxon>Mortierellales</taxon>
        <taxon>Mortierellaceae</taxon>
        <taxon>Modicella</taxon>
    </lineage>
</organism>
<dbReference type="PANTHER" id="PTHR34776:SF1">
    <property type="entry name" value="F17F16.3 PROTEIN"/>
    <property type="match status" value="1"/>
</dbReference>
<dbReference type="EMBL" id="JAAAHW010000050">
    <property type="protein sequence ID" value="KAG0006825.1"/>
    <property type="molecule type" value="Genomic_DNA"/>
</dbReference>
<evidence type="ECO:0000313" key="3">
    <source>
        <dbReference type="Proteomes" id="UP000749646"/>
    </source>
</evidence>
<name>A0A9P6SVQ7_9FUNG</name>
<protein>
    <submittedName>
        <fullName evidence="2">Uncharacterized protein</fullName>
    </submittedName>
</protein>
<feature type="region of interest" description="Disordered" evidence="1">
    <location>
        <begin position="1"/>
        <end position="101"/>
    </location>
</feature>
<keyword evidence="3" id="KW-1185">Reference proteome</keyword>
<reference evidence="2" key="1">
    <citation type="journal article" date="2020" name="Fungal Divers.">
        <title>Resolving the Mortierellaceae phylogeny through synthesis of multi-gene phylogenetics and phylogenomics.</title>
        <authorList>
            <person name="Vandepol N."/>
            <person name="Liber J."/>
            <person name="Desiro A."/>
            <person name="Na H."/>
            <person name="Kennedy M."/>
            <person name="Barry K."/>
            <person name="Grigoriev I.V."/>
            <person name="Miller A.N."/>
            <person name="O'Donnell K."/>
            <person name="Stajich J.E."/>
            <person name="Bonito G."/>
        </authorList>
    </citation>
    <scope>NUCLEOTIDE SEQUENCE</scope>
    <source>
        <strain evidence="2">MES-2147</strain>
    </source>
</reference>
<dbReference type="Proteomes" id="UP000749646">
    <property type="component" value="Unassembled WGS sequence"/>
</dbReference>
<dbReference type="AlphaFoldDB" id="A0A9P6SVQ7"/>
<feature type="compositionally biased region" description="Basic and acidic residues" evidence="1">
    <location>
        <begin position="34"/>
        <end position="67"/>
    </location>
</feature>
<dbReference type="OrthoDB" id="1028014at2759"/>